<dbReference type="EMBL" id="MU003802">
    <property type="protein sequence ID" value="KAF2720202.1"/>
    <property type="molecule type" value="Genomic_DNA"/>
</dbReference>
<dbReference type="OrthoDB" id="1862401at2759"/>
<protein>
    <recommendedName>
        <fullName evidence="2">Trichothecene 3-O-acetyltransferase-like N-terminal domain-containing protein</fullName>
    </recommendedName>
</protein>
<feature type="domain" description="Trichothecene 3-O-acetyltransferase-like N-terminal" evidence="2">
    <location>
        <begin position="25"/>
        <end position="172"/>
    </location>
</feature>
<dbReference type="PANTHER" id="PTHR31896:SF64">
    <property type="entry name" value="TRICHOTHECENE 3-O-ACETYLTRANSFERASE"/>
    <property type="match status" value="1"/>
</dbReference>
<keyword evidence="4" id="KW-1185">Reference proteome</keyword>
<name>A0A9P4Q8W3_9PEZI</name>
<dbReference type="GO" id="GO:0016740">
    <property type="term" value="F:transferase activity"/>
    <property type="evidence" value="ECO:0007669"/>
    <property type="project" value="UniProtKB-KW"/>
</dbReference>
<dbReference type="Proteomes" id="UP000799441">
    <property type="component" value="Unassembled WGS sequence"/>
</dbReference>
<evidence type="ECO:0000313" key="3">
    <source>
        <dbReference type="EMBL" id="KAF2720202.1"/>
    </source>
</evidence>
<keyword evidence="1" id="KW-0808">Transferase</keyword>
<dbReference type="PANTHER" id="PTHR31896">
    <property type="entry name" value="FAMILY REGULATORY PROTEIN, PUTATIVE (AFU_ORTHOLOGUE AFUA_3G14730)-RELATED"/>
    <property type="match status" value="1"/>
</dbReference>
<gene>
    <name evidence="3" type="ORF">K431DRAFT_271258</name>
</gene>
<evidence type="ECO:0000256" key="1">
    <source>
        <dbReference type="ARBA" id="ARBA00022679"/>
    </source>
</evidence>
<proteinExistence type="predicted"/>
<dbReference type="Pfam" id="PF22664">
    <property type="entry name" value="TRI-like_N"/>
    <property type="match status" value="1"/>
</dbReference>
<dbReference type="InterPro" id="IPR023213">
    <property type="entry name" value="CAT-like_dom_sf"/>
</dbReference>
<comment type="caution">
    <text evidence="3">The sequence shown here is derived from an EMBL/GenBank/DDBJ whole genome shotgun (WGS) entry which is preliminary data.</text>
</comment>
<dbReference type="Gene3D" id="3.30.559.10">
    <property type="entry name" value="Chloramphenicol acetyltransferase-like domain"/>
    <property type="match status" value="2"/>
</dbReference>
<evidence type="ECO:0000259" key="2">
    <source>
        <dbReference type="Pfam" id="PF22664"/>
    </source>
</evidence>
<sequence>MLDQSTLLLNETLDIFGQNPRLSRLYTQLCFAFPLPNYDIQLQARITAHLSHGLEILAAALPWVAGEVIRDDTGLYRIRACGSTPTLAIKDLSNQLPSFEEYRKARFPFKILDEMVIAPRRTLPDAVNENAPVFLLQVNFVVGGLLLVFNGQHNCMDFRGQAEIIRLFSKACREEVLTDGELEAARLPRFDWIQTIGETENLPRSKTKSILSAAASGEQAPRLSSRNLWTYFLFSSDALSTLKSTAVETMESEYVSTDDVLSAFIWQAVLRARKSRLESMQVDSVFERQVDARKRLGIPEGYTGNVVFKSKSVLHLQYIIEAPLGVVASRLRQALNPTPSIEHQVREAATTLHKEIRESGTISGSIHTGLPLTGIRLSSWAKENCYGLDFGGLLGKAEAIRRPSFKTWEGLVYFLPKALNGEIAVALCLRDDDLERLRSDDLFRQYGQYVG</sequence>
<dbReference type="InterPro" id="IPR051283">
    <property type="entry name" value="Sec_Metabolite_Acyltrans"/>
</dbReference>
<organism evidence="3 4">
    <name type="scientific">Polychaeton citri CBS 116435</name>
    <dbReference type="NCBI Taxonomy" id="1314669"/>
    <lineage>
        <taxon>Eukaryota</taxon>
        <taxon>Fungi</taxon>
        <taxon>Dikarya</taxon>
        <taxon>Ascomycota</taxon>
        <taxon>Pezizomycotina</taxon>
        <taxon>Dothideomycetes</taxon>
        <taxon>Dothideomycetidae</taxon>
        <taxon>Capnodiales</taxon>
        <taxon>Capnodiaceae</taxon>
        <taxon>Polychaeton</taxon>
    </lineage>
</organism>
<evidence type="ECO:0000313" key="4">
    <source>
        <dbReference type="Proteomes" id="UP000799441"/>
    </source>
</evidence>
<dbReference type="InterPro" id="IPR054710">
    <property type="entry name" value="Tri101-like_N"/>
</dbReference>
<accession>A0A9P4Q8W3</accession>
<dbReference type="AlphaFoldDB" id="A0A9P4Q8W3"/>
<reference evidence="3" key="1">
    <citation type="journal article" date="2020" name="Stud. Mycol.">
        <title>101 Dothideomycetes genomes: a test case for predicting lifestyles and emergence of pathogens.</title>
        <authorList>
            <person name="Haridas S."/>
            <person name="Albert R."/>
            <person name="Binder M."/>
            <person name="Bloem J."/>
            <person name="Labutti K."/>
            <person name="Salamov A."/>
            <person name="Andreopoulos B."/>
            <person name="Baker S."/>
            <person name="Barry K."/>
            <person name="Bills G."/>
            <person name="Bluhm B."/>
            <person name="Cannon C."/>
            <person name="Castanera R."/>
            <person name="Culley D."/>
            <person name="Daum C."/>
            <person name="Ezra D."/>
            <person name="Gonzalez J."/>
            <person name="Henrissat B."/>
            <person name="Kuo A."/>
            <person name="Liang C."/>
            <person name="Lipzen A."/>
            <person name="Lutzoni F."/>
            <person name="Magnuson J."/>
            <person name="Mondo S."/>
            <person name="Nolan M."/>
            <person name="Ohm R."/>
            <person name="Pangilinan J."/>
            <person name="Park H.-J."/>
            <person name="Ramirez L."/>
            <person name="Alfaro M."/>
            <person name="Sun H."/>
            <person name="Tritt A."/>
            <person name="Yoshinaga Y."/>
            <person name="Zwiers L.-H."/>
            <person name="Turgeon B."/>
            <person name="Goodwin S."/>
            <person name="Spatafora J."/>
            <person name="Crous P."/>
            <person name="Grigoriev I."/>
        </authorList>
    </citation>
    <scope>NUCLEOTIDE SEQUENCE</scope>
    <source>
        <strain evidence="3">CBS 116435</strain>
    </source>
</reference>